<dbReference type="Proteomes" id="UP000196386">
    <property type="component" value="Unassembled WGS sequence"/>
</dbReference>
<name>A0A1Y4MJ21_9FIRM</name>
<accession>A0A1Y4MJ21</accession>
<reference evidence="2" key="1">
    <citation type="submission" date="2017-04" db="EMBL/GenBank/DDBJ databases">
        <title>Function of individual gut microbiota members based on whole genome sequencing of pure cultures obtained from chicken caecum.</title>
        <authorList>
            <person name="Medvecky M."/>
            <person name="Cejkova D."/>
            <person name="Polansky O."/>
            <person name="Karasova D."/>
            <person name="Kubasova T."/>
            <person name="Cizek A."/>
            <person name="Rychlik I."/>
        </authorList>
    </citation>
    <scope>NUCLEOTIDE SEQUENCE [LARGE SCALE GENOMIC DNA]</scope>
    <source>
        <strain evidence="2">An175</strain>
    </source>
</reference>
<evidence type="ECO:0000313" key="2">
    <source>
        <dbReference type="Proteomes" id="UP000196386"/>
    </source>
</evidence>
<proteinExistence type="predicted"/>
<sequence length="60" mass="6377">MKIGEEVVLREAVLSVDADKSELLPKGSHGIVQKQRGSTVSLLCGGTVYPDVPLFAIEPV</sequence>
<gene>
    <name evidence="1" type="ORF">B5F11_12455</name>
</gene>
<protein>
    <submittedName>
        <fullName evidence="1">Uncharacterized protein</fullName>
    </submittedName>
</protein>
<dbReference type="RefSeq" id="WP_087301860.1">
    <property type="nucleotide sequence ID" value="NZ_NFKP01000015.1"/>
</dbReference>
<evidence type="ECO:0000313" key="1">
    <source>
        <dbReference type="EMBL" id="OUP68735.1"/>
    </source>
</evidence>
<organism evidence="1 2">
    <name type="scientific">Anaerotruncus colihominis</name>
    <dbReference type="NCBI Taxonomy" id="169435"/>
    <lineage>
        <taxon>Bacteria</taxon>
        <taxon>Bacillati</taxon>
        <taxon>Bacillota</taxon>
        <taxon>Clostridia</taxon>
        <taxon>Eubacteriales</taxon>
        <taxon>Oscillospiraceae</taxon>
        <taxon>Anaerotruncus</taxon>
    </lineage>
</organism>
<comment type="caution">
    <text evidence="1">The sequence shown here is derived from an EMBL/GenBank/DDBJ whole genome shotgun (WGS) entry which is preliminary data.</text>
</comment>
<dbReference type="AlphaFoldDB" id="A0A1Y4MJ21"/>
<dbReference type="EMBL" id="NFKP01000015">
    <property type="protein sequence ID" value="OUP68735.1"/>
    <property type="molecule type" value="Genomic_DNA"/>
</dbReference>